<keyword evidence="2" id="KW-1185">Reference proteome</keyword>
<gene>
    <name evidence="1" type="ORF">FCALED_LOCUS17286</name>
</gene>
<reference evidence="1" key="1">
    <citation type="submission" date="2021-06" db="EMBL/GenBank/DDBJ databases">
        <authorList>
            <person name="Kallberg Y."/>
            <person name="Tangrot J."/>
            <person name="Rosling A."/>
        </authorList>
    </citation>
    <scope>NUCLEOTIDE SEQUENCE</scope>
    <source>
        <strain evidence="1">UK204</strain>
    </source>
</reference>
<feature type="non-terminal residue" evidence="1">
    <location>
        <position position="1"/>
    </location>
</feature>
<organism evidence="1 2">
    <name type="scientific">Funneliformis caledonium</name>
    <dbReference type="NCBI Taxonomy" id="1117310"/>
    <lineage>
        <taxon>Eukaryota</taxon>
        <taxon>Fungi</taxon>
        <taxon>Fungi incertae sedis</taxon>
        <taxon>Mucoromycota</taxon>
        <taxon>Glomeromycotina</taxon>
        <taxon>Glomeromycetes</taxon>
        <taxon>Glomerales</taxon>
        <taxon>Glomeraceae</taxon>
        <taxon>Funneliformis</taxon>
    </lineage>
</organism>
<dbReference type="Proteomes" id="UP000789570">
    <property type="component" value="Unassembled WGS sequence"/>
</dbReference>
<evidence type="ECO:0000313" key="1">
    <source>
        <dbReference type="EMBL" id="CAG8766980.1"/>
    </source>
</evidence>
<comment type="caution">
    <text evidence="1">The sequence shown here is derived from an EMBL/GenBank/DDBJ whole genome shotgun (WGS) entry which is preliminary data.</text>
</comment>
<dbReference type="AlphaFoldDB" id="A0A9N9NY04"/>
<accession>A0A9N9NY04</accession>
<protein>
    <submittedName>
        <fullName evidence="1">16408_t:CDS:1</fullName>
    </submittedName>
</protein>
<name>A0A9N9NY04_9GLOM</name>
<evidence type="ECO:0000313" key="2">
    <source>
        <dbReference type="Proteomes" id="UP000789570"/>
    </source>
</evidence>
<dbReference type="EMBL" id="CAJVPQ010025574">
    <property type="protein sequence ID" value="CAG8766980.1"/>
    <property type="molecule type" value="Genomic_DNA"/>
</dbReference>
<sequence length="41" mass="4769">FQETYRAIKLSSVQASIKALISDKFLSIDTPETYEKQIRLH</sequence>
<proteinExistence type="predicted"/>
<feature type="non-terminal residue" evidence="1">
    <location>
        <position position="41"/>
    </location>
</feature>